<evidence type="ECO:0000313" key="3">
    <source>
        <dbReference type="Proteomes" id="UP000289738"/>
    </source>
</evidence>
<name>A0A444XCZ6_ARAHY</name>
<evidence type="ECO:0000259" key="1">
    <source>
        <dbReference type="SMART" id="SM00256"/>
    </source>
</evidence>
<reference evidence="2 3" key="1">
    <citation type="submission" date="2019-01" db="EMBL/GenBank/DDBJ databases">
        <title>Sequencing of cultivated peanut Arachis hypogaea provides insights into genome evolution and oil improvement.</title>
        <authorList>
            <person name="Chen X."/>
        </authorList>
    </citation>
    <scope>NUCLEOTIDE SEQUENCE [LARGE SCALE GENOMIC DNA]</scope>
    <source>
        <strain evidence="3">cv. Fuhuasheng</strain>
        <tissue evidence="2">Leaves</tissue>
    </source>
</reference>
<keyword evidence="3" id="KW-1185">Reference proteome</keyword>
<organism evidence="2 3">
    <name type="scientific">Arachis hypogaea</name>
    <name type="common">Peanut</name>
    <dbReference type="NCBI Taxonomy" id="3818"/>
    <lineage>
        <taxon>Eukaryota</taxon>
        <taxon>Viridiplantae</taxon>
        <taxon>Streptophyta</taxon>
        <taxon>Embryophyta</taxon>
        <taxon>Tracheophyta</taxon>
        <taxon>Spermatophyta</taxon>
        <taxon>Magnoliopsida</taxon>
        <taxon>eudicotyledons</taxon>
        <taxon>Gunneridae</taxon>
        <taxon>Pentapetalae</taxon>
        <taxon>rosids</taxon>
        <taxon>fabids</taxon>
        <taxon>Fabales</taxon>
        <taxon>Fabaceae</taxon>
        <taxon>Papilionoideae</taxon>
        <taxon>50 kb inversion clade</taxon>
        <taxon>dalbergioids sensu lato</taxon>
        <taxon>Dalbergieae</taxon>
        <taxon>Pterocarpus clade</taxon>
        <taxon>Arachis</taxon>
    </lineage>
</organism>
<comment type="caution">
    <text evidence="2">The sequence shown here is derived from an EMBL/GenBank/DDBJ whole genome shotgun (WGS) entry which is preliminary data.</text>
</comment>
<dbReference type="InterPro" id="IPR036047">
    <property type="entry name" value="F-box-like_dom_sf"/>
</dbReference>
<dbReference type="EMBL" id="SDMP01000019">
    <property type="protein sequence ID" value="RYQ87596.1"/>
    <property type="molecule type" value="Genomic_DNA"/>
</dbReference>
<accession>A0A444XCZ6</accession>
<sequence length="1678" mass="193513">MDRISVMPKFILHDILGRLPDKDAARTSVLSKSWRETWYTFPILSACDKNFINLHELPLYPEGALLLSKLDTFIEYVSKRLRRLHNQGLAVKKLKLNTQYISNKMLVSRFHHVDEWIQMASESGIEVLELNLAISLDKLYNLPLCLTEAKSLTKLVLTGGIRLDPAFLNHSLKFFSVRTLLFHSILFGDERVMEHFISHCPLVEHLSLTHCLLYKPLSVGDPPGSRANYVKSLSLHGLQKLKRVEVQGIEDVYIDAPNLENLCYLAGIVDASFKLNLGSYKNLRWLSLFCVRVEMWLLEQLPKIPFLENLMLKHCSLCERINISGSQLKFLELTNCSNLKEINIDAPNLLSCEYSGKDEPVISFRGISNQLDVSAHIHLNHQDVDRLRQFIQNIEPQEILTSLSVFIIQPYPIIESIDILQGSSSPPSIKHMQLSAVSDRQTCYFPVMNWLLSSCFPETISFSLHYSFNLRAFMVYFYEMLMGSKKGECYCYSRGPECWWHALKVVKITHLERIYENVEDLKAMLNALPLSLYMTAKRWYSVPYSSVVFIAMKLYKEKFLKHDIRRFINYLVDVKSGKEKLHLIGGNDLQSKINFIRYMEWRMNMDFQKVLDQILELVVNEKLKEDHMIKRVFMFNDMEFDRASARLWETDYQAITKKKRSRAKGRRRSYKEKVMDRISILPKTILHDILGRLPDKDAAKTSVLSKSWSETWFSFPIVAALSKDFFYIPELSLSSEDPLLLSELDIFIEYVSKRLRRLHDQGLAVKELKLDMEDVCDSMPVSQSHHIDKWIQMASESGVEVLQLHVPIINDQFYNLPLCLAEAKSLTKLVLSGGIRLDPVFLNHSLKFFSVRTLLFHFILVGDERVMEHFISHCPLVENLTLIHCLGYKPSSVPPGSRAYLVKSLSLHGLQKLKQVDVQGIGEVYIDAQNIENLSYHGTIVDASFKLNLGSYKNLRRLSLCFVRRADMWLHERLPKIPFLESLMLKDCSLCERINISGSQLKFLELTNCSNLKEINIDAPNLLSCEYSGKDEPIISFRRISNQLEVNARILMNHQDVDRLRQFIQNIKPQEVLTSLSLFVIHQHSANSVFSRYEFVAFKLLPGNYFIQLEEKVMDRISVLPKTILHDILGRLPDKDAAKTSVLSKSWSETWFSFPVVAAWSKDFFNLPELPLSPEDPLWLSKLDIFIEYVSKRLRRLHDQGLAVKELKLCMEDTCASMLVSQSHHIDKWIQMASESGVEVLQLYLTRSNDKLYNLPLCLAEAKSLTKLVLNGGIRLDPAFLNHSLKFFSVRTLFFCGILVGDERVMEHFISHCPLVENLTLIFCLLYKPSSVGDPPGSRADYVKSLSLHGLQKLKQVEVQGIGEVYIDAQNIEKLFYNGAIVDTSFKLNLGSYKNLRWLSLWFVKRADMWLLEQLPKIPFLESLILNHCSLCERTNISGPQLKFLKLTNCSNLKEINIDAPNLLSCEYSGKDEPVISFREISNQLEVNAHILMTRQHVDRLRQFIQNIEPQEIIESLGTLPGSSSPPSIKHMQLCSVSHRQTQYFPVLSWLLSSCFPETISFSLDCNFNTRAFMVRVSFVERSISSSYQHKEKVMEPLTLSVISQKQQYFYEMLMCSKKGECHCYSRGPECWWHGLKVVKITHLEWTYANIEDLKAMLNALPLSDNSEEEFITFTLEL</sequence>
<dbReference type="PANTHER" id="PTHR34145">
    <property type="entry name" value="OS02G0105600 PROTEIN"/>
    <property type="match status" value="1"/>
</dbReference>
<feature type="domain" description="F-box" evidence="1">
    <location>
        <begin position="1120"/>
        <end position="1160"/>
    </location>
</feature>
<gene>
    <name evidence="2" type="ORF">Ahy_B09g095114</name>
</gene>
<evidence type="ECO:0000313" key="2">
    <source>
        <dbReference type="EMBL" id="RYQ87596.1"/>
    </source>
</evidence>
<dbReference type="Proteomes" id="UP000289738">
    <property type="component" value="Chromosome B09"/>
</dbReference>
<dbReference type="SUPFAM" id="SSF52047">
    <property type="entry name" value="RNI-like"/>
    <property type="match status" value="3"/>
</dbReference>
<dbReference type="SMART" id="SM00256">
    <property type="entry name" value="FBOX"/>
    <property type="match status" value="3"/>
</dbReference>
<dbReference type="InterPro" id="IPR053772">
    <property type="entry name" value="At1g61320/At1g61330-like"/>
</dbReference>
<dbReference type="InterPro" id="IPR055357">
    <property type="entry name" value="LRR_At1g61320_AtMIF1"/>
</dbReference>
<dbReference type="Pfam" id="PF00646">
    <property type="entry name" value="F-box"/>
    <property type="match status" value="3"/>
</dbReference>
<dbReference type="PANTHER" id="PTHR34145:SF28">
    <property type="entry name" value="F-BOX DOMAIN-CONTAINING PROTEIN"/>
    <property type="match status" value="1"/>
</dbReference>
<feature type="domain" description="F-box" evidence="1">
    <location>
        <begin position="681"/>
        <end position="721"/>
    </location>
</feature>
<dbReference type="InterPro" id="IPR032675">
    <property type="entry name" value="LRR_dom_sf"/>
</dbReference>
<protein>
    <recommendedName>
        <fullName evidence="1">F-box domain-containing protein</fullName>
    </recommendedName>
</protein>
<dbReference type="InterPro" id="IPR056690">
    <property type="entry name" value="DUF7788"/>
</dbReference>
<dbReference type="InterPro" id="IPR001810">
    <property type="entry name" value="F-box_dom"/>
</dbReference>
<proteinExistence type="predicted"/>
<dbReference type="Pfam" id="PF25043">
    <property type="entry name" value="DUF7788"/>
    <property type="match status" value="1"/>
</dbReference>
<dbReference type="SUPFAM" id="SSF81383">
    <property type="entry name" value="F-box domain"/>
    <property type="match status" value="3"/>
</dbReference>
<feature type="domain" description="F-box" evidence="1">
    <location>
        <begin position="7"/>
        <end position="47"/>
    </location>
</feature>
<dbReference type="Pfam" id="PF23622">
    <property type="entry name" value="LRR_At1g61320_AtMIF1"/>
    <property type="match status" value="5"/>
</dbReference>
<dbReference type="InterPro" id="IPR055411">
    <property type="entry name" value="LRR_FXL15/At3g58940/PEG3-like"/>
</dbReference>
<dbReference type="Pfam" id="PF24758">
    <property type="entry name" value="LRR_At5g56370"/>
    <property type="match status" value="1"/>
</dbReference>
<dbReference type="Gene3D" id="3.80.10.10">
    <property type="entry name" value="Ribonuclease Inhibitor"/>
    <property type="match status" value="3"/>
</dbReference>